<name>A0A916UP17_9HYPH</name>
<gene>
    <name evidence="3" type="ORF">GCM10010994_44000</name>
</gene>
<dbReference type="GO" id="GO:0046872">
    <property type="term" value="F:metal ion binding"/>
    <property type="evidence" value="ECO:0007669"/>
    <property type="project" value="UniProtKB-KW"/>
</dbReference>
<dbReference type="GO" id="GO:0004113">
    <property type="term" value="F:2',3'-cyclic-nucleotide 3'-phosphodiesterase activity"/>
    <property type="evidence" value="ECO:0007669"/>
    <property type="project" value="TreeGrafter"/>
</dbReference>
<dbReference type="EMBL" id="BMGG01000008">
    <property type="protein sequence ID" value="GGC81247.1"/>
    <property type="molecule type" value="Genomic_DNA"/>
</dbReference>
<comment type="caution">
    <text evidence="3">The sequence shown here is derived from an EMBL/GenBank/DDBJ whole genome shotgun (WGS) entry which is preliminary data.</text>
</comment>
<feature type="binding site" evidence="2">
    <location>
        <position position="39"/>
    </location>
    <ligand>
        <name>Fe cation</name>
        <dbReference type="ChEBI" id="CHEBI:24875"/>
        <label>1</label>
    </ligand>
</feature>
<feature type="binding site" evidence="2">
    <location>
        <position position="8"/>
    </location>
    <ligand>
        <name>Fe cation</name>
        <dbReference type="ChEBI" id="CHEBI:24875"/>
        <label>1</label>
    </ligand>
</feature>
<dbReference type="Proteomes" id="UP000637002">
    <property type="component" value="Unassembled WGS sequence"/>
</dbReference>
<dbReference type="RefSeq" id="WP_188611319.1">
    <property type="nucleotide sequence ID" value="NZ_BMGG01000008.1"/>
</dbReference>
<protein>
    <submittedName>
        <fullName evidence="3">Metallophosphoesterase</fullName>
    </submittedName>
</protein>
<dbReference type="Gene3D" id="3.60.21.10">
    <property type="match status" value="1"/>
</dbReference>
<dbReference type="PIRSF" id="PIRSF004789">
    <property type="entry name" value="DR1281"/>
    <property type="match status" value="1"/>
</dbReference>
<feature type="binding site" evidence="2">
    <location>
        <position position="181"/>
    </location>
    <ligand>
        <name>Fe cation</name>
        <dbReference type="ChEBI" id="CHEBI:24875"/>
        <label>1</label>
    </ligand>
</feature>
<evidence type="ECO:0000313" key="4">
    <source>
        <dbReference type="Proteomes" id="UP000637002"/>
    </source>
</evidence>
<feature type="binding site" evidence="2">
    <location>
        <position position="68"/>
    </location>
    <ligand>
        <name>Fe cation</name>
        <dbReference type="ChEBI" id="CHEBI:24875"/>
        <label>2</label>
    </ligand>
</feature>
<dbReference type="AlphaFoldDB" id="A0A916UP17"/>
<dbReference type="PANTHER" id="PTHR36303">
    <property type="entry name" value="2',3'-CYCLIC-NUCLEOTIDE 2'-PHOSPHODIESTERASE"/>
    <property type="match status" value="1"/>
</dbReference>
<feature type="binding site" evidence="2">
    <location>
        <position position="39"/>
    </location>
    <ligand>
        <name>Fe cation</name>
        <dbReference type="ChEBI" id="CHEBI:24875"/>
        <label>2</label>
    </ligand>
</feature>
<feature type="active site" description="Proton donor" evidence="1">
    <location>
        <position position="69"/>
    </location>
</feature>
<evidence type="ECO:0000256" key="1">
    <source>
        <dbReference type="PIRSR" id="PIRSR004789-50"/>
    </source>
</evidence>
<reference evidence="3" key="2">
    <citation type="submission" date="2020-09" db="EMBL/GenBank/DDBJ databases">
        <authorList>
            <person name="Sun Q."/>
            <person name="Zhou Y."/>
        </authorList>
    </citation>
    <scope>NUCLEOTIDE SEQUENCE</scope>
    <source>
        <strain evidence="3">CGMCC 1.12919</strain>
    </source>
</reference>
<feature type="binding site" evidence="2">
    <location>
        <position position="40"/>
    </location>
    <ligand>
        <name>Fe cation</name>
        <dbReference type="ChEBI" id="CHEBI:24875"/>
        <label>1</label>
    </ligand>
</feature>
<evidence type="ECO:0000313" key="3">
    <source>
        <dbReference type="EMBL" id="GGC81247.1"/>
    </source>
</evidence>
<dbReference type="InterPro" id="IPR029052">
    <property type="entry name" value="Metallo-depent_PP-like"/>
</dbReference>
<feature type="binding site" evidence="2">
    <location>
        <position position="154"/>
    </location>
    <ligand>
        <name>Fe cation</name>
        <dbReference type="ChEBI" id="CHEBI:24875"/>
        <label>2</label>
    </ligand>
</feature>
<dbReference type="SUPFAM" id="SSF56300">
    <property type="entry name" value="Metallo-dependent phosphatases"/>
    <property type="match status" value="1"/>
</dbReference>
<dbReference type="Pfam" id="PF13277">
    <property type="entry name" value="YmdB"/>
    <property type="match status" value="1"/>
</dbReference>
<organism evidence="3 4">
    <name type="scientific">Chelatococcus reniformis</name>
    <dbReference type="NCBI Taxonomy" id="1494448"/>
    <lineage>
        <taxon>Bacteria</taxon>
        <taxon>Pseudomonadati</taxon>
        <taxon>Pseudomonadota</taxon>
        <taxon>Alphaproteobacteria</taxon>
        <taxon>Hyphomicrobiales</taxon>
        <taxon>Chelatococcaceae</taxon>
        <taxon>Chelatococcus</taxon>
    </lineage>
</organism>
<feature type="binding site" evidence="2">
    <location>
        <position position="179"/>
    </location>
    <ligand>
        <name>Fe cation</name>
        <dbReference type="ChEBI" id="CHEBI:24875"/>
        <label>2</label>
    </ligand>
</feature>
<keyword evidence="4" id="KW-1185">Reference proteome</keyword>
<accession>A0A916UP17</accession>
<sequence length="277" mass="29099">MRILFIGDVIGRAGLDAIAAHLPGAISDWRIDLTVVNGENSAGTGFGITEQAYDEIVAAGADAVTLGNHTWARKETVEFIGRAPRLIRPINYLPTAPGRGAGLVETKGGRRALVINALGRLFMDPAEDPFGIIDRELRARPLRRSADAIVVDFHCEATSEKQGAGHFCDGRVSLVAGTHTHTPSADHRVLPGGTAYITDVGMTGDYDSIVGMRKDGLLRRFTTGIPSGHPEPASGAATMCGVAVETDDETGLALRIAPVRIGGGLEPAVPAFWTSGA</sequence>
<reference evidence="3" key="1">
    <citation type="journal article" date="2014" name="Int. J. Syst. Evol. Microbiol.">
        <title>Complete genome sequence of Corynebacterium casei LMG S-19264T (=DSM 44701T), isolated from a smear-ripened cheese.</title>
        <authorList>
            <consortium name="US DOE Joint Genome Institute (JGI-PGF)"/>
            <person name="Walter F."/>
            <person name="Albersmeier A."/>
            <person name="Kalinowski J."/>
            <person name="Ruckert C."/>
        </authorList>
    </citation>
    <scope>NUCLEOTIDE SEQUENCE</scope>
    <source>
        <strain evidence="3">CGMCC 1.12919</strain>
    </source>
</reference>
<dbReference type="PANTHER" id="PTHR36303:SF1">
    <property type="entry name" value="2',3'-CYCLIC-NUCLEOTIDE 2'-PHOSPHODIESTERASE"/>
    <property type="match status" value="1"/>
</dbReference>
<dbReference type="InterPro" id="IPR005235">
    <property type="entry name" value="YmdB-like"/>
</dbReference>
<keyword evidence="2" id="KW-0479">Metal-binding</keyword>
<proteinExistence type="predicted"/>
<evidence type="ECO:0000256" key="2">
    <source>
        <dbReference type="PIRSR" id="PIRSR004789-51"/>
    </source>
</evidence>